<protein>
    <submittedName>
        <fullName evidence="1">Uncharacterized protein</fullName>
    </submittedName>
</protein>
<proteinExistence type="predicted"/>
<accession>A0ABT6II55</accession>
<dbReference type="EMBL" id="JAPDIQ010000006">
    <property type="protein sequence ID" value="MDH4764163.1"/>
    <property type="molecule type" value="Genomic_DNA"/>
</dbReference>
<evidence type="ECO:0000313" key="2">
    <source>
        <dbReference type="Proteomes" id="UP001157461"/>
    </source>
</evidence>
<dbReference type="Proteomes" id="UP001157461">
    <property type="component" value="Unassembled WGS sequence"/>
</dbReference>
<sequence>MELPALTDSEFRQFRSFIFRVAGISMSDAKRVRQRGTPSYDAYFQLIQLIQRDQAECQMAVDQAKPIYSEPII</sequence>
<keyword evidence="2" id="KW-1185">Reference proteome</keyword>
<evidence type="ECO:0000313" key="1">
    <source>
        <dbReference type="EMBL" id="MDH4764163.1"/>
    </source>
</evidence>
<dbReference type="RefSeq" id="WP_280309264.1">
    <property type="nucleotide sequence ID" value="NZ_JAPDIQ010000006.1"/>
</dbReference>
<gene>
    <name evidence="1" type="ORF">OMP44_14820</name>
</gene>
<dbReference type="SUPFAM" id="SSF47757">
    <property type="entry name" value="Chemotaxis receptor methyltransferase CheR, N-terminal domain"/>
    <property type="match status" value="1"/>
</dbReference>
<dbReference type="Gene3D" id="1.10.155.10">
    <property type="entry name" value="Chemotaxis receptor methyltransferase CheR, N-terminal domain"/>
    <property type="match status" value="1"/>
</dbReference>
<organism evidence="1 2">
    <name type="scientific">Pseudomonas flavocrustae</name>
    <dbReference type="NCBI Taxonomy" id="2991719"/>
    <lineage>
        <taxon>Bacteria</taxon>
        <taxon>Pseudomonadati</taxon>
        <taxon>Pseudomonadota</taxon>
        <taxon>Gammaproteobacteria</taxon>
        <taxon>Pseudomonadales</taxon>
        <taxon>Pseudomonadaceae</taxon>
        <taxon>Pseudomonas</taxon>
    </lineage>
</organism>
<reference evidence="1 2" key="1">
    <citation type="submission" date="2022-10" db="EMBL/GenBank/DDBJ databases">
        <title>A novel Pseudomonas species, isolated from Passiflora incarnata leaves.</title>
        <authorList>
            <person name="Cueva-Yesquen L.G."/>
            <person name="Fantinatti-Garboggini F."/>
        </authorList>
    </citation>
    <scope>NUCLEOTIDE SEQUENCE [LARGE SCALE GENOMIC DNA]</scope>
    <source>
        <strain evidence="1 2">CBMAI 2609</strain>
    </source>
</reference>
<dbReference type="InterPro" id="IPR036804">
    <property type="entry name" value="CheR_N_sf"/>
</dbReference>
<name>A0ABT6II55_9PSED</name>
<comment type="caution">
    <text evidence="1">The sequence shown here is derived from an EMBL/GenBank/DDBJ whole genome shotgun (WGS) entry which is preliminary data.</text>
</comment>